<dbReference type="InterPro" id="IPR012334">
    <property type="entry name" value="Pectin_lyas_fold"/>
</dbReference>
<sequence>MTIPRRTLLAGTGAGLALAGLATNSSLTAQAQAPTGRTFHVAADGSDDATGLGPGRAWATLERANQESLQLGDSILLRRGDRWTGNLVITDSGSEDAPIVIGAYGPRSAGRPRIDAQLPADDVLAATVLVHNAEHVHVRDLELTNDAEDEGMRNGVLVAIDDPTQPIYTGYRIENNFIHDVAGRIEPSANDGKRSGGIGVVLDGTPEAVSRIHDIRITDNTVERVDQTGIWIDGNLRNKELPPGTDTVYRGYTWDQVKYTGVDIGHNRVTDTGRNGVIIRMAEGGSFHHNIVSHTTGRVHSGNSVFTVSVLGFVVEWNEVFQNRSAGTADGCAFDPDLDSPETVWRYNYSHDNNYGLMTLCTRPRDYGIEVHQNIDIGGRGRLVNLNYGFTEVNFERNAFWTKPVPEVEYPDTHPDYVNPDRETAGGYPQLIWETHTRNSSSFTSDQTYTYRDNVVVNEATAATVFINPNDETSFRTTNRTLSNNRVYGLLPSKLDSLEEGFSYEGERAPRNWIADTVGHQVYAFWRPSIDGRRNPRVGPRG</sequence>
<dbReference type="AlphaFoldDB" id="A0A255E9J7"/>
<dbReference type="RefSeq" id="WP_094450233.1">
    <property type="nucleotide sequence ID" value="NZ_NMVI01000013.1"/>
</dbReference>
<dbReference type="InterPro" id="IPR011050">
    <property type="entry name" value="Pectin_lyase_fold/virulence"/>
</dbReference>
<keyword evidence="1" id="KW-0732">Signal</keyword>
<organism evidence="2 3">
    <name type="scientific">Parenemella sanctibonifatiensis</name>
    <dbReference type="NCBI Taxonomy" id="2016505"/>
    <lineage>
        <taxon>Bacteria</taxon>
        <taxon>Bacillati</taxon>
        <taxon>Actinomycetota</taxon>
        <taxon>Actinomycetes</taxon>
        <taxon>Propionibacteriales</taxon>
        <taxon>Propionibacteriaceae</taxon>
        <taxon>Parenemella</taxon>
    </lineage>
</organism>
<comment type="caution">
    <text evidence="2">The sequence shown here is derived from an EMBL/GenBank/DDBJ whole genome shotgun (WGS) entry which is preliminary data.</text>
</comment>
<protein>
    <recommendedName>
        <fullName evidence="4">Right handed beta helix domain-containing protein</fullName>
    </recommendedName>
</protein>
<evidence type="ECO:0008006" key="4">
    <source>
        <dbReference type="Google" id="ProtNLM"/>
    </source>
</evidence>
<feature type="signal peptide" evidence="1">
    <location>
        <begin position="1"/>
        <end position="31"/>
    </location>
</feature>
<name>A0A255E9J7_9ACTN</name>
<dbReference type="EMBL" id="NMVI01000013">
    <property type="protein sequence ID" value="OYN88248.1"/>
    <property type="molecule type" value="Genomic_DNA"/>
</dbReference>
<dbReference type="SUPFAM" id="SSF51126">
    <property type="entry name" value="Pectin lyase-like"/>
    <property type="match status" value="1"/>
</dbReference>
<dbReference type="Proteomes" id="UP000216533">
    <property type="component" value="Unassembled WGS sequence"/>
</dbReference>
<dbReference type="Gene3D" id="2.160.20.10">
    <property type="entry name" value="Single-stranded right-handed beta-helix, Pectin lyase-like"/>
    <property type="match status" value="1"/>
</dbReference>
<evidence type="ECO:0000256" key="1">
    <source>
        <dbReference type="SAM" id="SignalP"/>
    </source>
</evidence>
<dbReference type="PROSITE" id="PS51318">
    <property type="entry name" value="TAT"/>
    <property type="match status" value="1"/>
</dbReference>
<dbReference type="InterPro" id="IPR006311">
    <property type="entry name" value="TAT_signal"/>
</dbReference>
<proteinExistence type="predicted"/>
<evidence type="ECO:0000313" key="2">
    <source>
        <dbReference type="EMBL" id="OYN88248.1"/>
    </source>
</evidence>
<feature type="chain" id="PRO_5012761714" description="Right handed beta helix domain-containing protein" evidence="1">
    <location>
        <begin position="32"/>
        <end position="542"/>
    </location>
</feature>
<evidence type="ECO:0000313" key="3">
    <source>
        <dbReference type="Proteomes" id="UP000216533"/>
    </source>
</evidence>
<accession>A0A255E9J7</accession>
<gene>
    <name evidence="2" type="ORF">CGZ92_04700</name>
</gene>
<reference evidence="2 3" key="1">
    <citation type="submission" date="2017-07" db="EMBL/GenBank/DDBJ databases">
        <title>Draft whole genome sequences of clinical Proprionibacteriaceae strains.</title>
        <authorList>
            <person name="Bernier A.-M."/>
            <person name="Bernard K."/>
            <person name="Domingo M.-C."/>
        </authorList>
    </citation>
    <scope>NUCLEOTIDE SEQUENCE [LARGE SCALE GENOMIC DNA]</scope>
    <source>
        <strain evidence="2 3">NML 160184</strain>
    </source>
</reference>